<organism evidence="3 4">
    <name type="scientific">Gordonia asplenii</name>
    <dbReference type="NCBI Taxonomy" id="2725283"/>
    <lineage>
        <taxon>Bacteria</taxon>
        <taxon>Bacillati</taxon>
        <taxon>Actinomycetota</taxon>
        <taxon>Actinomycetes</taxon>
        <taxon>Mycobacteriales</taxon>
        <taxon>Gordoniaceae</taxon>
        <taxon>Gordonia</taxon>
    </lineage>
</organism>
<dbReference type="Proteomes" id="UP000550729">
    <property type="component" value="Unassembled WGS sequence"/>
</dbReference>
<evidence type="ECO:0000313" key="4">
    <source>
        <dbReference type="Proteomes" id="UP000550729"/>
    </source>
</evidence>
<dbReference type="AlphaFoldDB" id="A0A848KT98"/>
<dbReference type="InterPro" id="IPR038277">
    <property type="entry name" value="UreF_sf"/>
</dbReference>
<reference evidence="3 4" key="1">
    <citation type="submission" date="2020-04" db="EMBL/GenBank/DDBJ databases">
        <title>Gordonia sp. nov. TBRC 11910.</title>
        <authorList>
            <person name="Suriyachadkun C."/>
        </authorList>
    </citation>
    <scope>NUCLEOTIDE SEQUENCE [LARGE SCALE GENOMIC DNA]</scope>
    <source>
        <strain evidence="3 4">TBRC 11910</strain>
    </source>
</reference>
<evidence type="ECO:0000256" key="1">
    <source>
        <dbReference type="ARBA" id="ARBA00022988"/>
    </source>
</evidence>
<keyword evidence="2" id="KW-0143">Chaperone</keyword>
<comment type="caution">
    <text evidence="3">The sequence shown here is derived from an EMBL/GenBank/DDBJ whole genome shotgun (WGS) entry which is preliminary data.</text>
</comment>
<dbReference type="InterPro" id="IPR002639">
    <property type="entry name" value="UreF"/>
</dbReference>
<evidence type="ECO:0000313" key="3">
    <source>
        <dbReference type="EMBL" id="NMO00105.1"/>
    </source>
</evidence>
<dbReference type="PANTHER" id="PTHR33620:SF1">
    <property type="entry name" value="UREASE ACCESSORY PROTEIN F"/>
    <property type="match status" value="1"/>
</dbReference>
<protein>
    <submittedName>
        <fullName evidence="3">Urease accessory protein</fullName>
    </submittedName>
</protein>
<accession>A0A848KT98</accession>
<dbReference type="EMBL" id="JABBNB010000002">
    <property type="protein sequence ID" value="NMO00105.1"/>
    <property type="molecule type" value="Genomic_DNA"/>
</dbReference>
<dbReference type="PANTHER" id="PTHR33620">
    <property type="entry name" value="UREASE ACCESSORY PROTEIN F"/>
    <property type="match status" value="1"/>
</dbReference>
<name>A0A848KT98_9ACTN</name>
<dbReference type="GO" id="GO:0016151">
    <property type="term" value="F:nickel cation binding"/>
    <property type="evidence" value="ECO:0007669"/>
    <property type="project" value="InterPro"/>
</dbReference>
<dbReference type="Gene3D" id="1.10.4190.10">
    <property type="entry name" value="Urease accessory protein UreF"/>
    <property type="match status" value="1"/>
</dbReference>
<sequence>MTELPYPLPSTAVAMLLADARLPSGGHAHSAGLEPALRAGMAVADVPAYLLSRARSTGLVEAGTAVVARHVALTDPAGLPAVVQAWAARTPSNVLRGASRQLGRGYLRLAQQLWASSQVLTTVRSWPDPAPRAVVLGVIAAEAGMDPRDLVRLVIYDETASAAAALLKLEPRDPAEVTGWVLHVCAVVDAVVDELALLVEPAAIPADGAPQAEEWAHAHALLTQRLFRA</sequence>
<keyword evidence="4" id="KW-1185">Reference proteome</keyword>
<keyword evidence="1" id="KW-0996">Nickel insertion</keyword>
<dbReference type="RefSeq" id="WP_170192623.1">
    <property type="nucleotide sequence ID" value="NZ_JABBNB010000002.1"/>
</dbReference>
<evidence type="ECO:0000256" key="2">
    <source>
        <dbReference type="ARBA" id="ARBA00023186"/>
    </source>
</evidence>
<dbReference type="Pfam" id="PF01730">
    <property type="entry name" value="UreF"/>
    <property type="match status" value="1"/>
</dbReference>
<gene>
    <name evidence="3" type="ORF">HH308_02620</name>
</gene>
<proteinExistence type="predicted"/>